<organism evidence="2 3">
    <name type="scientific">Bifidobacterium vansinderenii</name>
    <dbReference type="NCBI Taxonomy" id="1984871"/>
    <lineage>
        <taxon>Bacteria</taxon>
        <taxon>Bacillati</taxon>
        <taxon>Actinomycetota</taxon>
        <taxon>Actinomycetes</taxon>
        <taxon>Bifidobacteriales</taxon>
        <taxon>Bifidobacteriaceae</taxon>
        <taxon>Bifidobacterium</taxon>
    </lineage>
</organism>
<keyword evidence="2" id="KW-0540">Nuclease</keyword>
<name>A0A229VWC3_9BIFI</name>
<dbReference type="Gene3D" id="3.90.320.10">
    <property type="match status" value="1"/>
</dbReference>
<protein>
    <submittedName>
        <fullName evidence="2">Endonuclease</fullName>
    </submittedName>
</protein>
<dbReference type="EMBL" id="NEWD01000027">
    <property type="protein sequence ID" value="OXM99912.1"/>
    <property type="molecule type" value="Genomic_DNA"/>
</dbReference>
<dbReference type="GO" id="GO:0004519">
    <property type="term" value="F:endonuclease activity"/>
    <property type="evidence" value="ECO:0007669"/>
    <property type="project" value="UniProtKB-KW"/>
</dbReference>
<dbReference type="NCBIfam" id="TIGR03033">
    <property type="entry name" value="phage_rel_nuc"/>
    <property type="match status" value="1"/>
</dbReference>
<feature type="domain" description="YqaJ viral recombinase" evidence="1">
    <location>
        <begin position="34"/>
        <end position="181"/>
    </location>
</feature>
<dbReference type="InterPro" id="IPR011604">
    <property type="entry name" value="PDDEXK-like_dom_sf"/>
</dbReference>
<dbReference type="InterPro" id="IPR011335">
    <property type="entry name" value="Restrct_endonuc-II-like"/>
</dbReference>
<keyword evidence="3" id="KW-1185">Reference proteome</keyword>
<dbReference type="Proteomes" id="UP000215433">
    <property type="component" value="Unassembled WGS sequence"/>
</dbReference>
<dbReference type="InterPro" id="IPR019080">
    <property type="entry name" value="YqaJ_viral_recombinase"/>
</dbReference>
<evidence type="ECO:0000313" key="3">
    <source>
        <dbReference type="Proteomes" id="UP000215433"/>
    </source>
</evidence>
<dbReference type="InterPro" id="IPR017482">
    <property type="entry name" value="Lambda-type_endonuclease"/>
</dbReference>
<keyword evidence="2" id="KW-0255">Endonuclease</keyword>
<reference evidence="2 3" key="1">
    <citation type="submission" date="2017-05" db="EMBL/GenBank/DDBJ databases">
        <title>Bifidobacterium vansinderenii sp. nov.</title>
        <authorList>
            <person name="Lugli G.A."/>
            <person name="Duranti S."/>
            <person name="Mangifesta M."/>
        </authorList>
    </citation>
    <scope>NUCLEOTIDE SEQUENCE [LARGE SCALE GENOMIC DNA]</scope>
    <source>
        <strain evidence="2 3">Tam10B</strain>
    </source>
</reference>
<keyword evidence="2" id="KW-0378">Hydrolase</keyword>
<dbReference type="PANTHER" id="PTHR46609:SF6">
    <property type="entry name" value="EXONUCLEASE, PHAGE-TYPE_RECB, C-TERMINAL DOMAIN-CONTAINING PROTEIN-RELATED"/>
    <property type="match status" value="1"/>
</dbReference>
<sequence length="333" mass="38209">MVRVTFKQAAKQSGMFDVHSFRGSGTTKKSREAEWLKFRTKGVGGSDMSTILGLNTFETPARLWEEKTGRRTPDDISDKWSIVKGNALEPELRNRFKRIHAGELETVDGSDKSLVSKEHPCMHASLDGLLYDPKTDSYGVLEIKTANEYRGKLHWHDQQGNLVIPDYYMAQVTHYLAVTGFTWGWVYADIGESEPVEIRFERDEQDVQTVINAAEEFWHFVQNDEMPQLTGTDVDRVQAEQPYPEGFEQIEDSDFDQLSALYESYAQAESDARKSKARIADRLKQLVGGQREGLISPKWQVGYRTVHFKEQAARPAKPAYDQRRFYVKQLKEN</sequence>
<dbReference type="OrthoDB" id="3197230at2"/>
<dbReference type="Pfam" id="PF09588">
    <property type="entry name" value="YqaJ"/>
    <property type="match status" value="1"/>
</dbReference>
<dbReference type="SUPFAM" id="SSF52980">
    <property type="entry name" value="Restriction endonuclease-like"/>
    <property type="match status" value="1"/>
</dbReference>
<dbReference type="RefSeq" id="WP_093961002.1">
    <property type="nucleotide sequence ID" value="NZ_NEWD01000027.1"/>
</dbReference>
<gene>
    <name evidence="2" type="ORF">Tam10B_1875</name>
</gene>
<evidence type="ECO:0000259" key="1">
    <source>
        <dbReference type="Pfam" id="PF09588"/>
    </source>
</evidence>
<dbReference type="InterPro" id="IPR051703">
    <property type="entry name" value="NF-kappa-B_Signaling_Reg"/>
</dbReference>
<accession>A0A229VWC3</accession>
<dbReference type="AlphaFoldDB" id="A0A229VWC3"/>
<comment type="caution">
    <text evidence="2">The sequence shown here is derived from an EMBL/GenBank/DDBJ whole genome shotgun (WGS) entry which is preliminary data.</text>
</comment>
<evidence type="ECO:0000313" key="2">
    <source>
        <dbReference type="EMBL" id="OXM99912.1"/>
    </source>
</evidence>
<dbReference type="PANTHER" id="PTHR46609">
    <property type="entry name" value="EXONUCLEASE, PHAGE-TYPE/RECB, C-TERMINAL DOMAIN-CONTAINING PROTEIN"/>
    <property type="match status" value="1"/>
</dbReference>
<proteinExistence type="predicted"/>